<feature type="region of interest" description="Disordered" evidence="2">
    <location>
        <begin position="375"/>
        <end position="408"/>
    </location>
</feature>
<dbReference type="InterPro" id="IPR003150">
    <property type="entry name" value="DNA-bd_RFX"/>
</dbReference>
<dbReference type="Pfam" id="PF02257">
    <property type="entry name" value="RFX_DNA_binding"/>
    <property type="match status" value="1"/>
</dbReference>
<feature type="domain" description="RFX-type winged-helix" evidence="3">
    <location>
        <begin position="29"/>
        <end position="102"/>
    </location>
</feature>
<dbReference type="InterPro" id="IPR036388">
    <property type="entry name" value="WH-like_DNA-bd_sf"/>
</dbReference>
<name>A0AAD9JKH8_9ANNE</name>
<comment type="caution">
    <text evidence="4">The sequence shown here is derived from an EMBL/GenBank/DDBJ whole genome shotgun (WGS) entry which is preliminary data.</text>
</comment>
<evidence type="ECO:0000259" key="3">
    <source>
        <dbReference type="Pfam" id="PF02257"/>
    </source>
</evidence>
<dbReference type="PANTHER" id="PTHR12619">
    <property type="entry name" value="RFX TRANSCRIPTION FACTOR FAMILY"/>
    <property type="match status" value="1"/>
</dbReference>
<feature type="compositionally biased region" description="Polar residues" evidence="2">
    <location>
        <begin position="150"/>
        <end position="167"/>
    </location>
</feature>
<gene>
    <name evidence="4" type="ORF">LSH36_255g06015</name>
</gene>
<proteinExistence type="predicted"/>
<evidence type="ECO:0000256" key="1">
    <source>
        <dbReference type="ARBA" id="ARBA00023125"/>
    </source>
</evidence>
<feature type="compositionally biased region" description="Polar residues" evidence="2">
    <location>
        <begin position="381"/>
        <end position="395"/>
    </location>
</feature>
<reference evidence="4" key="1">
    <citation type="journal article" date="2023" name="Mol. Biol. Evol.">
        <title>Third-Generation Sequencing Reveals the Adaptive Role of the Epigenome in Three Deep-Sea Polychaetes.</title>
        <authorList>
            <person name="Perez M."/>
            <person name="Aroh O."/>
            <person name="Sun Y."/>
            <person name="Lan Y."/>
            <person name="Juniper S.K."/>
            <person name="Young C.R."/>
            <person name="Angers B."/>
            <person name="Qian P.Y."/>
        </authorList>
    </citation>
    <scope>NUCLEOTIDE SEQUENCE</scope>
    <source>
        <strain evidence="4">P08H-3</strain>
    </source>
</reference>
<dbReference type="AlphaFoldDB" id="A0AAD9JKH8"/>
<keyword evidence="5" id="KW-1185">Reference proteome</keyword>
<organism evidence="4 5">
    <name type="scientific">Paralvinella palmiformis</name>
    <dbReference type="NCBI Taxonomy" id="53620"/>
    <lineage>
        <taxon>Eukaryota</taxon>
        <taxon>Metazoa</taxon>
        <taxon>Spiralia</taxon>
        <taxon>Lophotrochozoa</taxon>
        <taxon>Annelida</taxon>
        <taxon>Polychaeta</taxon>
        <taxon>Sedentaria</taxon>
        <taxon>Canalipalpata</taxon>
        <taxon>Terebellida</taxon>
        <taxon>Terebelliformia</taxon>
        <taxon>Alvinellidae</taxon>
        <taxon>Paralvinella</taxon>
    </lineage>
</organism>
<feature type="region of interest" description="Disordered" evidence="2">
    <location>
        <begin position="119"/>
        <end position="175"/>
    </location>
</feature>
<dbReference type="SUPFAM" id="SSF46785">
    <property type="entry name" value="Winged helix' DNA-binding domain"/>
    <property type="match status" value="1"/>
</dbReference>
<dbReference type="InterPro" id="IPR036390">
    <property type="entry name" value="WH_DNA-bd_sf"/>
</dbReference>
<sequence>MPLTKMKVFQRHQKLPAVLRTGTKTEEFTEWLKEHFEERQETGLQREQMYSLFTRRCDDVNKQVECREIFGKLIAETFPLVYKRRLGGRSGMKYYYWGLDVKDTSLYLKELDKHRITPLSGSHKNTVRLRNVNSHVSNEKKNKKNPPEQLDSSNLKEITNTNKLDSNSGEKRSEMGTVNVSCDSFNSAKTKDVLEHKLIVEEPLHPSGVSSGVMGAALRVRRQGRRNVFSSEASFSAQKRKASNCTCAKDPKKKKSKVHRMSEILASPRMRSSLRQAIRASLAEANGSNGTSRLRFKPINKTYSLDAGAKNCPKSEISTLPEDTCQSCSDKLVTQASPSEQNSHLIKDTSSTSEIKTICQSSVVEIEKSKTIVTEQEAENYDSNQVESPLDNNDVPQKEPESNQFEANPRVWRFLPPLLKKLHKEKIKT</sequence>
<dbReference type="PANTHER" id="PTHR12619:SF5">
    <property type="entry name" value="TRANSCRIPTION FACTOR RFX4"/>
    <property type="match status" value="1"/>
</dbReference>
<protein>
    <recommendedName>
        <fullName evidence="3">RFX-type winged-helix domain-containing protein</fullName>
    </recommendedName>
</protein>
<dbReference type="EMBL" id="JAODUP010000255">
    <property type="protein sequence ID" value="KAK2154893.1"/>
    <property type="molecule type" value="Genomic_DNA"/>
</dbReference>
<evidence type="ECO:0000256" key="2">
    <source>
        <dbReference type="SAM" id="MobiDB-lite"/>
    </source>
</evidence>
<evidence type="ECO:0000313" key="4">
    <source>
        <dbReference type="EMBL" id="KAK2154893.1"/>
    </source>
</evidence>
<accession>A0AAD9JKH8</accession>
<dbReference type="GO" id="GO:0000981">
    <property type="term" value="F:DNA-binding transcription factor activity, RNA polymerase II-specific"/>
    <property type="evidence" value="ECO:0007669"/>
    <property type="project" value="TreeGrafter"/>
</dbReference>
<dbReference type="Proteomes" id="UP001208570">
    <property type="component" value="Unassembled WGS sequence"/>
</dbReference>
<evidence type="ECO:0000313" key="5">
    <source>
        <dbReference type="Proteomes" id="UP001208570"/>
    </source>
</evidence>
<keyword evidence="1" id="KW-0238">DNA-binding</keyword>
<dbReference type="GO" id="GO:0000978">
    <property type="term" value="F:RNA polymerase II cis-regulatory region sequence-specific DNA binding"/>
    <property type="evidence" value="ECO:0007669"/>
    <property type="project" value="TreeGrafter"/>
</dbReference>
<dbReference type="InterPro" id="IPR039779">
    <property type="entry name" value="RFX-like"/>
</dbReference>
<dbReference type="Gene3D" id="1.10.10.10">
    <property type="entry name" value="Winged helix-like DNA-binding domain superfamily/Winged helix DNA-binding domain"/>
    <property type="match status" value="1"/>
</dbReference>